<comment type="caution">
    <text evidence="1">The sequence shown here is derived from an EMBL/GenBank/DDBJ whole genome shotgun (WGS) entry which is preliminary data.</text>
</comment>
<sequence>MVELLGREFVDWFVRIKTDIEVEKLGDIDIMKDKNLEREKQLYFTYL</sequence>
<name>A0AAD9K4H0_RIDPI</name>
<protein>
    <submittedName>
        <fullName evidence="1">Uncharacterized protein</fullName>
    </submittedName>
</protein>
<evidence type="ECO:0000313" key="1">
    <source>
        <dbReference type="EMBL" id="KAK2163948.1"/>
    </source>
</evidence>
<dbReference type="AlphaFoldDB" id="A0AAD9K4H0"/>
<gene>
    <name evidence="1" type="ORF">NP493_1435g01040</name>
</gene>
<organism evidence="1 2">
    <name type="scientific">Ridgeia piscesae</name>
    <name type="common">Tubeworm</name>
    <dbReference type="NCBI Taxonomy" id="27915"/>
    <lineage>
        <taxon>Eukaryota</taxon>
        <taxon>Metazoa</taxon>
        <taxon>Spiralia</taxon>
        <taxon>Lophotrochozoa</taxon>
        <taxon>Annelida</taxon>
        <taxon>Polychaeta</taxon>
        <taxon>Sedentaria</taxon>
        <taxon>Canalipalpata</taxon>
        <taxon>Sabellida</taxon>
        <taxon>Siboglinidae</taxon>
        <taxon>Ridgeia</taxon>
    </lineage>
</organism>
<keyword evidence="2" id="KW-1185">Reference proteome</keyword>
<proteinExistence type="predicted"/>
<evidence type="ECO:0000313" key="2">
    <source>
        <dbReference type="Proteomes" id="UP001209878"/>
    </source>
</evidence>
<dbReference type="EMBL" id="JAODUO010001439">
    <property type="protein sequence ID" value="KAK2163948.1"/>
    <property type="molecule type" value="Genomic_DNA"/>
</dbReference>
<dbReference type="Proteomes" id="UP001209878">
    <property type="component" value="Unassembled WGS sequence"/>
</dbReference>
<accession>A0AAD9K4H0</accession>
<reference evidence="1" key="1">
    <citation type="journal article" date="2023" name="Mol. Biol. Evol.">
        <title>Third-Generation Sequencing Reveals the Adaptive Role of the Epigenome in Three Deep-Sea Polychaetes.</title>
        <authorList>
            <person name="Perez M."/>
            <person name="Aroh O."/>
            <person name="Sun Y."/>
            <person name="Lan Y."/>
            <person name="Juniper S.K."/>
            <person name="Young C.R."/>
            <person name="Angers B."/>
            <person name="Qian P.Y."/>
        </authorList>
    </citation>
    <scope>NUCLEOTIDE SEQUENCE</scope>
    <source>
        <strain evidence="1">R07B-5</strain>
    </source>
</reference>